<accession>K1RDM9</accession>
<dbReference type="EMBL" id="JH816445">
    <property type="protein sequence ID" value="EKC32206.1"/>
    <property type="molecule type" value="Genomic_DNA"/>
</dbReference>
<reference evidence="6" key="1">
    <citation type="journal article" date="2012" name="Nature">
        <title>The oyster genome reveals stress adaptation and complexity of shell formation.</title>
        <authorList>
            <person name="Zhang G."/>
            <person name="Fang X."/>
            <person name="Guo X."/>
            <person name="Li L."/>
            <person name="Luo R."/>
            <person name="Xu F."/>
            <person name="Yang P."/>
            <person name="Zhang L."/>
            <person name="Wang X."/>
            <person name="Qi H."/>
            <person name="Xiong Z."/>
            <person name="Que H."/>
            <person name="Xie Y."/>
            <person name="Holland P.W."/>
            <person name="Paps J."/>
            <person name="Zhu Y."/>
            <person name="Wu F."/>
            <person name="Chen Y."/>
            <person name="Wang J."/>
            <person name="Peng C."/>
            <person name="Meng J."/>
            <person name="Yang L."/>
            <person name="Liu J."/>
            <person name="Wen B."/>
            <person name="Zhang N."/>
            <person name="Huang Z."/>
            <person name="Zhu Q."/>
            <person name="Feng Y."/>
            <person name="Mount A."/>
            <person name="Hedgecock D."/>
            <person name="Xu Z."/>
            <person name="Liu Y."/>
            <person name="Domazet-Loso T."/>
            <person name="Du Y."/>
            <person name="Sun X."/>
            <person name="Zhang S."/>
            <person name="Liu B."/>
            <person name="Cheng P."/>
            <person name="Jiang X."/>
            <person name="Li J."/>
            <person name="Fan D."/>
            <person name="Wang W."/>
            <person name="Fu W."/>
            <person name="Wang T."/>
            <person name="Wang B."/>
            <person name="Zhang J."/>
            <person name="Peng Z."/>
            <person name="Li Y."/>
            <person name="Li N."/>
            <person name="Wang J."/>
            <person name="Chen M."/>
            <person name="He Y."/>
            <person name="Tan F."/>
            <person name="Song X."/>
            <person name="Zheng Q."/>
            <person name="Huang R."/>
            <person name="Yang H."/>
            <person name="Du X."/>
            <person name="Chen L."/>
            <person name="Yang M."/>
            <person name="Gaffney P.M."/>
            <person name="Wang S."/>
            <person name="Luo L."/>
            <person name="She Z."/>
            <person name="Ming Y."/>
            <person name="Huang W."/>
            <person name="Zhang S."/>
            <person name="Huang B."/>
            <person name="Zhang Y."/>
            <person name="Qu T."/>
            <person name="Ni P."/>
            <person name="Miao G."/>
            <person name="Wang J."/>
            <person name="Wang Q."/>
            <person name="Steinberg C.E."/>
            <person name="Wang H."/>
            <person name="Li N."/>
            <person name="Qian L."/>
            <person name="Zhang G."/>
            <person name="Li Y."/>
            <person name="Yang H."/>
            <person name="Liu X."/>
            <person name="Wang J."/>
            <person name="Yin Y."/>
            <person name="Wang J."/>
        </authorList>
    </citation>
    <scope>NUCLEOTIDE SEQUENCE [LARGE SCALE GENOMIC DNA]</scope>
    <source>
        <strain evidence="6">05x7-T-G4-1.051#20</strain>
    </source>
</reference>
<dbReference type="GO" id="GO:0016020">
    <property type="term" value="C:membrane"/>
    <property type="evidence" value="ECO:0007669"/>
    <property type="project" value="UniProtKB-SubCell"/>
</dbReference>
<comment type="subcellular location">
    <subcellularLocation>
        <location evidence="1">Membrane</location>
        <topology evidence="1">Multi-pass membrane protein</topology>
    </subcellularLocation>
</comment>
<keyword evidence="4" id="KW-1133">Transmembrane helix</keyword>
<dbReference type="InParanoid" id="K1RDM9"/>
<proteinExistence type="inferred from homology"/>
<dbReference type="AlphaFoldDB" id="K1RDM9"/>
<sequence>MEPLGTPYTVTQTITISWSLIREEGIVLSVFSGILYGQMFTPAIYLQDHGHSKNALDYVFACFCGIYSTSTVYFVIYIIFMKNKPKVYPKVILPGVISGLMWGGATAGCGYSELRVSAFQATIIPWKQWT</sequence>
<evidence type="ECO:0000256" key="4">
    <source>
        <dbReference type="ARBA" id="ARBA00022989"/>
    </source>
</evidence>
<dbReference type="InterPro" id="IPR012435">
    <property type="entry name" value="TMEM144"/>
</dbReference>
<comment type="similarity">
    <text evidence="2">Belongs to the TMEM144 family.</text>
</comment>
<evidence type="ECO:0000256" key="3">
    <source>
        <dbReference type="ARBA" id="ARBA00022692"/>
    </source>
</evidence>
<dbReference type="InterPro" id="IPR010651">
    <property type="entry name" value="Sugar_transport"/>
</dbReference>
<dbReference type="PANTHER" id="PTHR16119">
    <property type="entry name" value="TRANSMEMBRANE PROTEIN 144"/>
    <property type="match status" value="1"/>
</dbReference>
<dbReference type="GO" id="GO:0015144">
    <property type="term" value="F:carbohydrate transmembrane transporter activity"/>
    <property type="evidence" value="ECO:0007669"/>
    <property type="project" value="InterPro"/>
</dbReference>
<evidence type="ECO:0000256" key="5">
    <source>
        <dbReference type="ARBA" id="ARBA00023136"/>
    </source>
</evidence>
<dbReference type="PANTHER" id="PTHR16119:SF17">
    <property type="entry name" value="TRANSMEMBRANE PROTEIN 144"/>
    <property type="match status" value="1"/>
</dbReference>
<organism evidence="6">
    <name type="scientific">Magallana gigas</name>
    <name type="common">Pacific oyster</name>
    <name type="synonym">Crassostrea gigas</name>
    <dbReference type="NCBI Taxonomy" id="29159"/>
    <lineage>
        <taxon>Eukaryota</taxon>
        <taxon>Metazoa</taxon>
        <taxon>Spiralia</taxon>
        <taxon>Lophotrochozoa</taxon>
        <taxon>Mollusca</taxon>
        <taxon>Bivalvia</taxon>
        <taxon>Autobranchia</taxon>
        <taxon>Pteriomorphia</taxon>
        <taxon>Ostreida</taxon>
        <taxon>Ostreoidea</taxon>
        <taxon>Ostreidae</taxon>
        <taxon>Magallana</taxon>
    </lineage>
</organism>
<evidence type="ECO:0000256" key="1">
    <source>
        <dbReference type="ARBA" id="ARBA00004141"/>
    </source>
</evidence>
<gene>
    <name evidence="6" type="ORF">CGI_10001654</name>
</gene>
<keyword evidence="3" id="KW-0812">Transmembrane</keyword>
<name>K1RDM9_MAGGI</name>
<protein>
    <submittedName>
        <fullName evidence="6">Uncharacterized protein</fullName>
    </submittedName>
</protein>
<keyword evidence="5" id="KW-0472">Membrane</keyword>
<dbReference type="Pfam" id="PF07857">
    <property type="entry name" value="TMEM144"/>
    <property type="match status" value="1"/>
</dbReference>
<evidence type="ECO:0000256" key="2">
    <source>
        <dbReference type="ARBA" id="ARBA00005731"/>
    </source>
</evidence>
<dbReference type="HOGENOM" id="CLU_1940138_0_0_1"/>
<evidence type="ECO:0000313" key="6">
    <source>
        <dbReference type="EMBL" id="EKC32206.1"/>
    </source>
</evidence>